<accession>A0ABT3FZF9</accession>
<dbReference type="SUPFAM" id="SSF100939">
    <property type="entry name" value="SPOC domain-like"/>
    <property type="match status" value="1"/>
</dbReference>
<dbReference type="Pfam" id="PF02735">
    <property type="entry name" value="Ku"/>
    <property type="match status" value="1"/>
</dbReference>
<keyword evidence="6" id="KW-1185">Reference proteome</keyword>
<keyword evidence="2" id="KW-0233">DNA recombination</keyword>
<dbReference type="SMART" id="SM00559">
    <property type="entry name" value="Ku78"/>
    <property type="match status" value="1"/>
</dbReference>
<feature type="compositionally biased region" description="Basic residues" evidence="3">
    <location>
        <begin position="328"/>
        <end position="351"/>
    </location>
</feature>
<sequence length="351" mass="39517">MRTGLRKKQSHRAECITENLRRLKRLRSKGPSCNATTIRHDLRDRNPMARSIWKGAIAFGLVNIPVGLTSAEEPEAEVGLHMVDKKNNARIRYKKVNAETDEEVPWDRIVKGYEHEEGHYVLFDDKELDSVQPELTKTIEIKQFVDLADIEPLLYEKPYYLEPEKRGMKAYALLRETLRQTGKAGISRVVIRTKEYLAAMFVRDDVIVLELMRFPDEVKPASKLDLPSSKDSKFEPSKKELELAKNLVDQMTEEWNPEDHHDEYQAKLMEYIDEKIKKGASAAVKGGDREKEGSVTASNTIDLAAYLERSILGGKGSKSGGVAPAKKSAAKKAAKKLPKKASAKKAAKKSA</sequence>
<dbReference type="InterPro" id="IPR006164">
    <property type="entry name" value="DNA_bd_Ku70/Ku80"/>
</dbReference>
<comment type="caution">
    <text evidence="5">The sequence shown here is derived from an EMBL/GenBank/DDBJ whole genome shotgun (WGS) entry which is preliminary data.</text>
</comment>
<dbReference type="RefSeq" id="WP_264511939.1">
    <property type="nucleotide sequence ID" value="NZ_JAPDDR010000002.1"/>
</dbReference>
<reference evidence="5" key="1">
    <citation type="submission" date="2022-10" db="EMBL/GenBank/DDBJ databases">
        <title>Luteolibacter sp. GHJ8, whole genome shotgun sequencing project.</title>
        <authorList>
            <person name="Zhao G."/>
            <person name="Shen L."/>
        </authorList>
    </citation>
    <scope>NUCLEOTIDE SEQUENCE</scope>
    <source>
        <strain evidence="5">GHJ8</strain>
    </source>
</reference>
<dbReference type="InterPro" id="IPR009187">
    <property type="entry name" value="Prok_Ku"/>
</dbReference>
<keyword evidence="1 2" id="KW-0238">DNA-binding</keyword>
<comment type="subunit">
    <text evidence="2">Homodimer. Interacts with LigD.</text>
</comment>
<evidence type="ECO:0000256" key="1">
    <source>
        <dbReference type="ARBA" id="ARBA00023125"/>
    </source>
</evidence>
<evidence type="ECO:0000259" key="4">
    <source>
        <dbReference type="SMART" id="SM00559"/>
    </source>
</evidence>
<feature type="region of interest" description="Disordered" evidence="3">
    <location>
        <begin position="313"/>
        <end position="351"/>
    </location>
</feature>
<dbReference type="HAMAP" id="MF_01875">
    <property type="entry name" value="Prokaryotic_Ku"/>
    <property type="match status" value="1"/>
</dbReference>
<dbReference type="Proteomes" id="UP001165653">
    <property type="component" value="Unassembled WGS sequence"/>
</dbReference>
<dbReference type="CDD" id="cd00789">
    <property type="entry name" value="KU_like"/>
    <property type="match status" value="1"/>
</dbReference>
<comment type="similarity">
    <text evidence="2">Belongs to the prokaryotic Ku family.</text>
</comment>
<evidence type="ECO:0000256" key="2">
    <source>
        <dbReference type="HAMAP-Rule" id="MF_01875"/>
    </source>
</evidence>
<dbReference type="InterPro" id="IPR016194">
    <property type="entry name" value="SPOC-like_C_dom_sf"/>
</dbReference>
<name>A0ABT3FZF9_9BACT</name>
<evidence type="ECO:0000313" key="6">
    <source>
        <dbReference type="Proteomes" id="UP001165653"/>
    </source>
</evidence>
<evidence type="ECO:0000313" key="5">
    <source>
        <dbReference type="EMBL" id="MCW1912975.1"/>
    </source>
</evidence>
<keyword evidence="2" id="KW-0227">DNA damage</keyword>
<keyword evidence="2" id="KW-0234">DNA repair</keyword>
<dbReference type="PANTHER" id="PTHR41251">
    <property type="entry name" value="NON-HOMOLOGOUS END JOINING PROTEIN KU"/>
    <property type="match status" value="1"/>
</dbReference>
<feature type="domain" description="Ku" evidence="4">
    <location>
        <begin position="101"/>
        <end position="229"/>
    </location>
</feature>
<organism evidence="5 6">
    <name type="scientific">Luteolibacter rhizosphaerae</name>
    <dbReference type="NCBI Taxonomy" id="2989719"/>
    <lineage>
        <taxon>Bacteria</taxon>
        <taxon>Pseudomonadati</taxon>
        <taxon>Verrucomicrobiota</taxon>
        <taxon>Verrucomicrobiia</taxon>
        <taxon>Verrucomicrobiales</taxon>
        <taxon>Verrucomicrobiaceae</taxon>
        <taxon>Luteolibacter</taxon>
    </lineage>
</organism>
<proteinExistence type="inferred from homology"/>
<protein>
    <recommendedName>
        <fullName evidence="2">Non-homologous end joining protein Ku</fullName>
    </recommendedName>
</protein>
<evidence type="ECO:0000256" key="3">
    <source>
        <dbReference type="SAM" id="MobiDB-lite"/>
    </source>
</evidence>
<dbReference type="PANTHER" id="PTHR41251:SF1">
    <property type="entry name" value="NON-HOMOLOGOUS END JOINING PROTEIN KU"/>
    <property type="match status" value="1"/>
</dbReference>
<comment type="function">
    <text evidence="2">With LigD forms a non-homologous end joining (NHEJ) DNA repair enzyme, which repairs dsDNA breaks with reduced fidelity. Binds linear dsDNA with 5'- and 3'- overhangs but not closed circular dsDNA nor ssDNA. Recruits and stimulates the ligase activity of LigD.</text>
</comment>
<gene>
    <name evidence="2" type="primary">ku</name>
    <name evidence="5" type="ORF">OJ996_05300</name>
</gene>
<dbReference type="Gene3D" id="2.40.290.10">
    <property type="match status" value="1"/>
</dbReference>
<dbReference type="EMBL" id="JAPDDR010000002">
    <property type="protein sequence ID" value="MCW1912975.1"/>
    <property type="molecule type" value="Genomic_DNA"/>
</dbReference>
<dbReference type="PIRSF" id="PIRSF006493">
    <property type="entry name" value="Prok_Ku"/>
    <property type="match status" value="1"/>
</dbReference>
<dbReference type="NCBIfam" id="TIGR02772">
    <property type="entry name" value="Ku_bact"/>
    <property type="match status" value="1"/>
</dbReference>